<keyword evidence="4" id="KW-0411">Iron-sulfur</keyword>
<dbReference type="EMBL" id="CP002590">
    <property type="protein sequence ID" value="AEA12550.1"/>
    <property type="molecule type" value="Genomic_DNA"/>
</dbReference>
<evidence type="ECO:0000256" key="5">
    <source>
        <dbReference type="ARBA" id="ARBA00023157"/>
    </source>
</evidence>
<dbReference type="InterPro" id="IPR036922">
    <property type="entry name" value="Rieske_2Fe-2S_sf"/>
</dbReference>
<keyword evidence="6" id="KW-0812">Transmembrane</keyword>
<dbReference type="AlphaFoldDB" id="F2L6F4"/>
<dbReference type="OrthoDB" id="5623at2157"/>
<dbReference type="Proteomes" id="UP000008138">
    <property type="component" value="Chromosome"/>
</dbReference>
<dbReference type="RefSeq" id="WP_013679886.1">
    <property type="nucleotide sequence ID" value="NC_015315.1"/>
</dbReference>
<keyword evidence="1" id="KW-0001">2Fe-2S</keyword>
<keyword evidence="3" id="KW-0408">Iron</keyword>
<protein>
    <submittedName>
        <fullName evidence="8">Rieske (2Fe-2S) domain protein</fullName>
    </submittedName>
</protein>
<dbReference type="PANTHER" id="PTHR10134">
    <property type="entry name" value="CYTOCHROME B-C1 COMPLEX SUBUNIT RIESKE, MITOCHONDRIAL"/>
    <property type="match status" value="1"/>
</dbReference>
<dbReference type="HOGENOM" id="CLU_1478973_0_0_2"/>
<keyword evidence="6" id="KW-0472">Membrane</keyword>
<keyword evidence="2" id="KW-0479">Metal-binding</keyword>
<dbReference type="InterPro" id="IPR006311">
    <property type="entry name" value="TAT_signal"/>
</dbReference>
<feature type="transmembrane region" description="Helical" evidence="6">
    <location>
        <begin position="21"/>
        <end position="43"/>
    </location>
</feature>
<dbReference type="Gene3D" id="2.102.10.10">
    <property type="entry name" value="Rieske [2Fe-2S] iron-sulphur domain"/>
    <property type="match status" value="1"/>
</dbReference>
<name>F2L6F4_THEU7</name>
<organism evidence="8 9">
    <name type="scientific">Thermoproteus uzoniensis (strain 768-20)</name>
    <dbReference type="NCBI Taxonomy" id="999630"/>
    <lineage>
        <taxon>Archaea</taxon>
        <taxon>Thermoproteota</taxon>
        <taxon>Thermoprotei</taxon>
        <taxon>Thermoproteales</taxon>
        <taxon>Thermoproteaceae</taxon>
        <taxon>Thermoproteus</taxon>
    </lineage>
</organism>
<accession>F2L6F4</accession>
<evidence type="ECO:0000256" key="3">
    <source>
        <dbReference type="ARBA" id="ARBA00023004"/>
    </source>
</evidence>
<sequence length="194" mass="20081">MSDCNQAGDVPAAGRREAIKLLIGSSVALGVGALTAPLAAALLSFHRADVVKSGYASVEVVLCESVDNCPDQYSVPISELEQGPKFVLLQKGSLAIPAVFGLVRATDGKLYPAAYNIVCTHFGCPVNPLGGPYLSGFGCPCHGSVFQICADPKGCPNGALFLEAAVVAGPAPRPLRPIKVAVKGDRVYALRAYI</sequence>
<dbReference type="PROSITE" id="PS51318">
    <property type="entry name" value="TAT"/>
    <property type="match status" value="1"/>
</dbReference>
<dbReference type="STRING" id="999630.TUZN_1070"/>
<reference evidence="8 9" key="1">
    <citation type="journal article" date="2011" name="J. Bacteriol.">
        <title>Complete genome sequence of the thermoacidophilic crenarchaeon Thermoproteus uzoniensis 768-20.</title>
        <authorList>
            <person name="Mardanov A.V."/>
            <person name="Gumerov V.M."/>
            <person name="Beletsky A.V."/>
            <person name="Prokofeva M.I."/>
            <person name="Bonch-Osmolovskaya E.A."/>
            <person name="Ravin N.V."/>
            <person name="Skryabin K.G."/>
        </authorList>
    </citation>
    <scope>NUCLEOTIDE SEQUENCE [LARGE SCALE GENOMIC DNA]</scope>
    <source>
        <strain evidence="8 9">768-20</strain>
    </source>
</reference>
<gene>
    <name evidence="8" type="ordered locus">TUZN_1070</name>
</gene>
<evidence type="ECO:0000256" key="2">
    <source>
        <dbReference type="ARBA" id="ARBA00022723"/>
    </source>
</evidence>
<feature type="domain" description="Rieske" evidence="7">
    <location>
        <begin position="72"/>
        <end position="189"/>
    </location>
</feature>
<dbReference type="eggNOG" id="arCOG07022">
    <property type="taxonomic scope" value="Archaea"/>
</dbReference>
<dbReference type="SUPFAM" id="SSF50022">
    <property type="entry name" value="ISP domain"/>
    <property type="match status" value="1"/>
</dbReference>
<dbReference type="GO" id="GO:0051537">
    <property type="term" value="F:2 iron, 2 sulfur cluster binding"/>
    <property type="evidence" value="ECO:0007669"/>
    <property type="project" value="UniProtKB-KW"/>
</dbReference>
<keyword evidence="6" id="KW-1133">Transmembrane helix</keyword>
<evidence type="ECO:0000259" key="7">
    <source>
        <dbReference type="PROSITE" id="PS51296"/>
    </source>
</evidence>
<proteinExistence type="predicted"/>
<dbReference type="InterPro" id="IPR014349">
    <property type="entry name" value="Rieske_Fe-S_prot"/>
</dbReference>
<dbReference type="GO" id="GO:0046872">
    <property type="term" value="F:metal ion binding"/>
    <property type="evidence" value="ECO:0007669"/>
    <property type="project" value="UniProtKB-KW"/>
</dbReference>
<evidence type="ECO:0000313" key="8">
    <source>
        <dbReference type="EMBL" id="AEA12550.1"/>
    </source>
</evidence>
<keyword evidence="9" id="KW-1185">Reference proteome</keyword>
<reference key="2">
    <citation type="submission" date="2011-03" db="EMBL/GenBank/DDBJ databases">
        <title>Complete genome sequence of the thermoacidophilic crenarchaeon Thermoproteus uzoniensis 768-20.</title>
        <authorList>
            <person name="Mardanov A.V."/>
            <person name="Gumerov V.M."/>
            <person name="Beletsky A.V."/>
            <person name="Prokofeva M.I."/>
            <person name="Bonch-Osmolovskaya E.A."/>
            <person name="Ravin N.V."/>
            <person name="Skryabin K.G."/>
        </authorList>
    </citation>
    <scope>NUCLEOTIDE SEQUENCE</scope>
    <source>
        <strain>768-20</strain>
    </source>
</reference>
<dbReference type="GeneID" id="10360599"/>
<evidence type="ECO:0000256" key="6">
    <source>
        <dbReference type="SAM" id="Phobius"/>
    </source>
</evidence>
<evidence type="ECO:0000313" key="9">
    <source>
        <dbReference type="Proteomes" id="UP000008138"/>
    </source>
</evidence>
<dbReference type="InterPro" id="IPR017941">
    <property type="entry name" value="Rieske_2Fe-2S"/>
</dbReference>
<dbReference type="PROSITE" id="PS51296">
    <property type="entry name" value="RIESKE"/>
    <property type="match status" value="1"/>
</dbReference>
<dbReference type="Pfam" id="PF00355">
    <property type="entry name" value="Rieske"/>
    <property type="match status" value="1"/>
</dbReference>
<dbReference type="KEGG" id="tuz:TUZN_1070"/>
<keyword evidence="5" id="KW-1015">Disulfide bond</keyword>
<evidence type="ECO:0000256" key="1">
    <source>
        <dbReference type="ARBA" id="ARBA00022714"/>
    </source>
</evidence>
<evidence type="ECO:0000256" key="4">
    <source>
        <dbReference type="ARBA" id="ARBA00023014"/>
    </source>
</evidence>